<dbReference type="SMART" id="SM00975">
    <property type="entry name" value="Telomerase_RBD"/>
    <property type="match status" value="1"/>
</dbReference>
<dbReference type="GO" id="GO:0042162">
    <property type="term" value="F:telomeric DNA binding"/>
    <property type="evidence" value="ECO:0007669"/>
    <property type="project" value="TreeGrafter"/>
</dbReference>
<reference evidence="9" key="1">
    <citation type="submission" date="2021-06" db="EMBL/GenBank/DDBJ databases">
        <authorList>
            <person name="Kallberg Y."/>
            <person name="Tangrot J."/>
            <person name="Rosling A."/>
        </authorList>
    </citation>
    <scope>NUCLEOTIDE SEQUENCE</scope>
    <source>
        <strain evidence="9">MT106</strain>
    </source>
</reference>
<dbReference type="EC" id="2.7.7.49" evidence="7"/>
<dbReference type="EMBL" id="CAJVPL010000075">
    <property type="protein sequence ID" value="CAG8442344.1"/>
    <property type="molecule type" value="Genomic_DNA"/>
</dbReference>
<dbReference type="GO" id="GO:0000333">
    <property type="term" value="C:telomerase catalytic core complex"/>
    <property type="evidence" value="ECO:0007669"/>
    <property type="project" value="TreeGrafter"/>
</dbReference>
<comment type="subcellular location">
    <subcellularLocation>
        <location evidence="7">Nucleus</location>
    </subcellularLocation>
    <subcellularLocation>
        <location evidence="7">Chromosome</location>
        <location evidence="7">Telomere</location>
    </subcellularLocation>
</comment>
<evidence type="ECO:0000256" key="4">
    <source>
        <dbReference type="ARBA" id="ARBA00022842"/>
    </source>
</evidence>
<keyword evidence="1 7" id="KW-0808">Transferase</keyword>
<evidence type="ECO:0000259" key="8">
    <source>
        <dbReference type="SMART" id="SM00975"/>
    </source>
</evidence>
<evidence type="ECO:0000256" key="2">
    <source>
        <dbReference type="ARBA" id="ARBA00022695"/>
    </source>
</evidence>
<comment type="function">
    <text evidence="7">Telomerase is a ribonucleoprotein enzyme essential for the replication of chromosome termini in most eukaryotes. It elongates telomeres. It is a reverse transcriptase that adds simple sequence repeats to chromosome ends by copying a template sequence within the RNA component of the enzyme.</text>
</comment>
<dbReference type="AlphaFoldDB" id="A0A9N8V3Q2"/>
<keyword evidence="2 7" id="KW-0548">Nucleotidyltransferase</keyword>
<dbReference type="Pfam" id="PF12009">
    <property type="entry name" value="Telomerase_RBD"/>
    <property type="match status" value="1"/>
</dbReference>
<keyword evidence="5 7" id="KW-0695">RNA-directed DNA polymerase</keyword>
<gene>
    <name evidence="9" type="ORF">AGERDE_LOCUS1162</name>
</gene>
<dbReference type="OrthoDB" id="289721at2759"/>
<evidence type="ECO:0000256" key="7">
    <source>
        <dbReference type="RuleBase" id="RU365061"/>
    </source>
</evidence>
<feature type="non-terminal residue" evidence="9">
    <location>
        <position position="784"/>
    </location>
</feature>
<dbReference type="PANTHER" id="PTHR12066:SF0">
    <property type="entry name" value="TELOMERASE REVERSE TRANSCRIPTASE"/>
    <property type="match status" value="1"/>
</dbReference>
<dbReference type="GO" id="GO:0000781">
    <property type="term" value="C:chromosome, telomeric region"/>
    <property type="evidence" value="ECO:0007669"/>
    <property type="project" value="UniProtKB-SubCell"/>
</dbReference>
<evidence type="ECO:0000313" key="10">
    <source>
        <dbReference type="Proteomes" id="UP000789831"/>
    </source>
</evidence>
<accession>A0A9N8V3Q2</accession>
<comment type="caution">
    <text evidence="9">The sequence shown here is derived from an EMBL/GenBank/DDBJ whole genome shotgun (WGS) entry which is preliminary data.</text>
</comment>
<proteinExistence type="inferred from homology"/>
<dbReference type="InterPro" id="IPR003545">
    <property type="entry name" value="Telomerase_RT"/>
</dbReference>
<dbReference type="Proteomes" id="UP000789831">
    <property type="component" value="Unassembled WGS sequence"/>
</dbReference>
<keyword evidence="10" id="KW-1185">Reference proteome</keyword>
<dbReference type="InterPro" id="IPR021891">
    <property type="entry name" value="Telomerase_RBD"/>
</dbReference>
<dbReference type="Gene3D" id="1.10.132.70">
    <property type="match status" value="1"/>
</dbReference>
<evidence type="ECO:0000256" key="3">
    <source>
        <dbReference type="ARBA" id="ARBA00022723"/>
    </source>
</evidence>
<organism evidence="9 10">
    <name type="scientific">Ambispora gerdemannii</name>
    <dbReference type="NCBI Taxonomy" id="144530"/>
    <lineage>
        <taxon>Eukaryota</taxon>
        <taxon>Fungi</taxon>
        <taxon>Fungi incertae sedis</taxon>
        <taxon>Mucoromycota</taxon>
        <taxon>Glomeromycotina</taxon>
        <taxon>Glomeromycetes</taxon>
        <taxon>Archaeosporales</taxon>
        <taxon>Ambisporaceae</taxon>
        <taxon>Ambispora</taxon>
    </lineage>
</organism>
<dbReference type="GO" id="GO:0007004">
    <property type="term" value="P:telomere maintenance via telomerase"/>
    <property type="evidence" value="ECO:0007669"/>
    <property type="project" value="TreeGrafter"/>
</dbReference>
<comment type="similarity">
    <text evidence="7">Belongs to the reverse transcriptase family. Telomerase subfamily.</text>
</comment>
<keyword evidence="7" id="KW-0539">Nucleus</keyword>
<dbReference type="InterPro" id="IPR049915">
    <property type="entry name" value="TERT_TEN"/>
</dbReference>
<dbReference type="PANTHER" id="PTHR12066">
    <property type="entry name" value="TELOMERASE REVERSE TRANSCRIPTASE"/>
    <property type="match status" value="1"/>
</dbReference>
<dbReference type="Pfam" id="PF11474">
    <property type="entry name" value="TEN_TERT"/>
    <property type="match status" value="1"/>
</dbReference>
<keyword evidence="7" id="KW-0779">Telomere</keyword>
<evidence type="ECO:0000256" key="1">
    <source>
        <dbReference type="ARBA" id="ARBA00022679"/>
    </source>
</evidence>
<keyword evidence="7" id="KW-0158">Chromosome</keyword>
<evidence type="ECO:0000256" key="6">
    <source>
        <dbReference type="ARBA" id="ARBA00048173"/>
    </source>
</evidence>
<evidence type="ECO:0000313" key="9">
    <source>
        <dbReference type="EMBL" id="CAG8442344.1"/>
    </source>
</evidence>
<feature type="domain" description="Telomerase ribonucleoprotein complex - RNA-binding" evidence="8">
    <location>
        <begin position="616"/>
        <end position="742"/>
    </location>
</feature>
<dbReference type="GO" id="GO:0070034">
    <property type="term" value="F:telomerase RNA binding"/>
    <property type="evidence" value="ECO:0007669"/>
    <property type="project" value="TreeGrafter"/>
</dbReference>
<keyword evidence="3 7" id="KW-0479">Metal-binding</keyword>
<sequence>MAFSFSVTQIVDGFFGSRVTNQQPSHSTTSTTPTERKSSISVILFIETLDSQRNIIEKYWSILDAKKGYRTGAIRDLLTSAIEKKQEWQAWAASYPFLNQVWIKPLVLEAQDSQVEFTGRKFPGQIYQVSEKIMNEKKIRFVNAMVHDSRYCFPCEFPPLIDNDDDSTLATTRKLENGTFVILKEFSLKTRFINQNLSEPYFLIKNFTFTYGDILPNQLNLQDARRIFKFSPSSYTPYRLDSDLWTSPKSLDEFLISSLPQDSIPNKSEISQAPSARVLKSKYPNIVSLKEFLVKTWELDSKKFARSNDTDEYKKFLSTTFVEYDSECKIITDFFVKSLEGELIDSLRKVVLAVIHSLLQQYNPQNMKDYDIGNILMRGYWTGNVQDGMINHYPNTIIGNLIHSENWQTLYQRIGKYEFASLLRWTSIFVYLCNDCYYQVSGIPFDTVDLHRSKKRVHEESLSEFSRKIPRFDIPRFDESFQSIVRSHSAIIFKRDFMFCKRAIETRSNYHNNSENLDILEKVKRGINGCDSEWVLSQIFKEEFKLTGKPFDDGLDCEHEDNTTALECLQPALALVKKIITSHKRIRYAAYLKKFCPVKSKNIGSRIPKEVVTPFEQVSNFVQGILEMLIPAEFWGCQHNQNVVFTAVDRFVRLGKFERMTLHDALQCFKMKHCTWIDSHDVQRRERIISEFILWIFDGLVIPLLYTSFYITDTQSGKNLIFYFRQDIWKEITEIEFDQFIEKKFKKMSQESTPSNKQVIVSMVRFVPKTNGYRPIVKMKDNLM</sequence>
<keyword evidence="4 7" id="KW-0460">Magnesium</keyword>
<name>A0A9N8V3Q2_9GLOM</name>
<comment type="catalytic activity">
    <reaction evidence="6 7">
        <text>DNA(n) + a 2'-deoxyribonucleoside 5'-triphosphate = DNA(n+1) + diphosphate</text>
        <dbReference type="Rhea" id="RHEA:22508"/>
        <dbReference type="Rhea" id="RHEA-COMP:17339"/>
        <dbReference type="Rhea" id="RHEA-COMP:17340"/>
        <dbReference type="ChEBI" id="CHEBI:33019"/>
        <dbReference type="ChEBI" id="CHEBI:61560"/>
        <dbReference type="ChEBI" id="CHEBI:173112"/>
        <dbReference type="EC" id="2.7.7.49"/>
    </reaction>
</comment>
<dbReference type="GO" id="GO:0046872">
    <property type="term" value="F:metal ion binding"/>
    <property type="evidence" value="ECO:0007669"/>
    <property type="project" value="UniProtKB-KW"/>
</dbReference>
<protein>
    <recommendedName>
        <fullName evidence="7">Telomerase reverse transcriptase</fullName>
        <ecNumber evidence="7">2.7.7.49</ecNumber>
    </recommendedName>
    <alternativeName>
        <fullName evidence="7">Telomerase catalytic subunit</fullName>
    </alternativeName>
</protein>
<evidence type="ECO:0000256" key="5">
    <source>
        <dbReference type="ARBA" id="ARBA00022918"/>
    </source>
</evidence>
<dbReference type="GO" id="GO:0003720">
    <property type="term" value="F:telomerase activity"/>
    <property type="evidence" value="ECO:0007669"/>
    <property type="project" value="InterPro"/>
</dbReference>